<feature type="transmembrane region" description="Helical" evidence="5">
    <location>
        <begin position="130"/>
        <end position="151"/>
    </location>
</feature>
<evidence type="ECO:0000256" key="3">
    <source>
        <dbReference type="ARBA" id="ARBA00022989"/>
    </source>
</evidence>
<protein>
    <submittedName>
        <fullName evidence="7">Uncharacterized protein</fullName>
    </submittedName>
</protein>
<comment type="subcellular location">
    <subcellularLocation>
        <location evidence="1">Membrane</location>
        <topology evidence="1">Multi-pass membrane protein</topology>
    </subcellularLocation>
</comment>
<dbReference type="RefSeq" id="XP_064662332.1">
    <property type="nucleotide sequence ID" value="XM_064799577.1"/>
</dbReference>
<dbReference type="InterPro" id="IPR006214">
    <property type="entry name" value="Bax_inhibitor_1-related"/>
</dbReference>
<keyword evidence="2 5" id="KW-0812">Transmembrane</keyword>
<dbReference type="GO" id="GO:0016020">
    <property type="term" value="C:membrane"/>
    <property type="evidence" value="ECO:0007669"/>
    <property type="project" value="UniProtKB-SubCell"/>
</dbReference>
<keyword evidence="8" id="KW-1185">Reference proteome</keyword>
<keyword evidence="4 5" id="KW-0472">Membrane</keyword>
<sequence length="343" mass="38291">MANNTRYQPVQSRDSFEETPPYTQAPPSYQAEPVLGEARSEDDNVPDDFKFGGSVAEATLPIRMQFIRKVYAILTVQLLFTTALSAVSFWSSSYKSWIQSNQWMMWVSLFGAIGFMLLTFWKRKSYPTNLLFLAGFTGLEAYSISVITSFYSSRIVLQALIFTAAIFVFLTAFACQTKYDFTSWMPYLFGGLWILILFGFMAAFFPYNSKVELGYGIVSALIFSGYILVDTQLIIRHYHVEEEIAASISLYLDVINLINNGAAAALARLTAVGGRGRAFDQVLAPVDRLPLGYDSFALAMQHESAHVFPIQTASVLHLEGLTERSPQAPDANSGYAMRKDDVC</sequence>
<feature type="region of interest" description="Disordered" evidence="6">
    <location>
        <begin position="324"/>
        <end position="343"/>
    </location>
</feature>
<comment type="similarity">
    <text evidence="5">Belongs to the BI1 family.</text>
</comment>
<dbReference type="Pfam" id="PF01027">
    <property type="entry name" value="Bax1-I"/>
    <property type="match status" value="1"/>
</dbReference>
<evidence type="ECO:0000313" key="8">
    <source>
        <dbReference type="Proteomes" id="UP001337655"/>
    </source>
</evidence>
<evidence type="ECO:0000256" key="5">
    <source>
        <dbReference type="RuleBase" id="RU004379"/>
    </source>
</evidence>
<evidence type="ECO:0000256" key="6">
    <source>
        <dbReference type="SAM" id="MobiDB-lite"/>
    </source>
</evidence>
<accession>A0AAV9PKY0</accession>
<dbReference type="Proteomes" id="UP001337655">
    <property type="component" value="Unassembled WGS sequence"/>
</dbReference>
<evidence type="ECO:0000256" key="1">
    <source>
        <dbReference type="ARBA" id="ARBA00004141"/>
    </source>
</evidence>
<feature type="transmembrane region" description="Helical" evidence="5">
    <location>
        <begin position="187"/>
        <end position="207"/>
    </location>
</feature>
<feature type="transmembrane region" description="Helical" evidence="5">
    <location>
        <begin position="70"/>
        <end position="91"/>
    </location>
</feature>
<organism evidence="7 8">
    <name type="scientific">Saxophila tyrrhenica</name>
    <dbReference type="NCBI Taxonomy" id="1690608"/>
    <lineage>
        <taxon>Eukaryota</taxon>
        <taxon>Fungi</taxon>
        <taxon>Dikarya</taxon>
        <taxon>Ascomycota</taxon>
        <taxon>Pezizomycotina</taxon>
        <taxon>Dothideomycetes</taxon>
        <taxon>Dothideomycetidae</taxon>
        <taxon>Mycosphaerellales</taxon>
        <taxon>Extremaceae</taxon>
        <taxon>Saxophila</taxon>
    </lineage>
</organism>
<evidence type="ECO:0000256" key="2">
    <source>
        <dbReference type="ARBA" id="ARBA00022692"/>
    </source>
</evidence>
<feature type="transmembrane region" description="Helical" evidence="5">
    <location>
        <begin position="213"/>
        <end position="229"/>
    </location>
</feature>
<evidence type="ECO:0000313" key="7">
    <source>
        <dbReference type="EMBL" id="KAK5173637.1"/>
    </source>
</evidence>
<gene>
    <name evidence="7" type="ORF">LTR77_002318</name>
</gene>
<evidence type="ECO:0000256" key="4">
    <source>
        <dbReference type="ARBA" id="ARBA00023136"/>
    </source>
</evidence>
<dbReference type="GeneID" id="89923665"/>
<keyword evidence="3 5" id="KW-1133">Transmembrane helix</keyword>
<reference evidence="7 8" key="1">
    <citation type="submission" date="2023-08" db="EMBL/GenBank/DDBJ databases">
        <title>Black Yeasts Isolated from many extreme environments.</title>
        <authorList>
            <person name="Coleine C."/>
            <person name="Stajich J.E."/>
            <person name="Selbmann L."/>
        </authorList>
    </citation>
    <scope>NUCLEOTIDE SEQUENCE [LARGE SCALE GENOMIC DNA]</scope>
    <source>
        <strain evidence="7 8">CCFEE 5935</strain>
    </source>
</reference>
<dbReference type="PANTHER" id="PTHR23291">
    <property type="entry name" value="BAX INHIBITOR-RELATED"/>
    <property type="match status" value="1"/>
</dbReference>
<comment type="caution">
    <text evidence="7">The sequence shown here is derived from an EMBL/GenBank/DDBJ whole genome shotgun (WGS) entry which is preliminary data.</text>
</comment>
<feature type="region of interest" description="Disordered" evidence="6">
    <location>
        <begin position="1"/>
        <end position="41"/>
    </location>
</feature>
<dbReference type="CDD" id="cd10429">
    <property type="entry name" value="GAAP_like"/>
    <property type="match status" value="1"/>
</dbReference>
<dbReference type="AlphaFoldDB" id="A0AAV9PKY0"/>
<dbReference type="PANTHER" id="PTHR23291:SF50">
    <property type="entry name" value="PROTEIN LIFEGUARD 4"/>
    <property type="match status" value="1"/>
</dbReference>
<feature type="compositionally biased region" description="Polar residues" evidence="6">
    <location>
        <begin position="1"/>
        <end position="13"/>
    </location>
</feature>
<proteinExistence type="inferred from homology"/>
<dbReference type="EMBL" id="JAVRRT010000003">
    <property type="protein sequence ID" value="KAK5173637.1"/>
    <property type="molecule type" value="Genomic_DNA"/>
</dbReference>
<feature type="transmembrane region" description="Helical" evidence="5">
    <location>
        <begin position="157"/>
        <end position="175"/>
    </location>
</feature>
<name>A0AAV9PKY0_9PEZI</name>
<feature type="transmembrane region" description="Helical" evidence="5">
    <location>
        <begin position="103"/>
        <end position="121"/>
    </location>
</feature>